<dbReference type="OrthoDB" id="3831435at2"/>
<dbReference type="PANTHER" id="PTHR30250">
    <property type="entry name" value="PST FAMILY PREDICTED COLANIC ACID TRANSPORTER"/>
    <property type="match status" value="1"/>
</dbReference>
<evidence type="ECO:0000256" key="1">
    <source>
        <dbReference type="ARBA" id="ARBA00004651"/>
    </source>
</evidence>
<feature type="transmembrane region" description="Helical" evidence="6">
    <location>
        <begin position="391"/>
        <end position="414"/>
    </location>
</feature>
<keyword evidence="4 6" id="KW-1133">Transmembrane helix</keyword>
<protein>
    <submittedName>
        <fullName evidence="7">Membrane protein involved in the export of O-antigen and teichoic acid</fullName>
    </submittedName>
</protein>
<evidence type="ECO:0000256" key="5">
    <source>
        <dbReference type="ARBA" id="ARBA00023136"/>
    </source>
</evidence>
<proteinExistence type="predicted"/>
<comment type="subcellular location">
    <subcellularLocation>
        <location evidence="1">Cell membrane</location>
        <topology evidence="1">Multi-pass membrane protein</topology>
    </subcellularLocation>
</comment>
<evidence type="ECO:0000256" key="4">
    <source>
        <dbReference type="ARBA" id="ARBA00022989"/>
    </source>
</evidence>
<gene>
    <name evidence="7" type="ORF">SAMN04488135_11139</name>
</gene>
<dbReference type="PANTHER" id="PTHR30250:SF28">
    <property type="entry name" value="POLYSACCHARIDE BIOSYNTHESIS PROTEIN"/>
    <property type="match status" value="1"/>
</dbReference>
<keyword evidence="3 6" id="KW-0812">Transmembrane</keyword>
<feature type="transmembrane region" description="Helical" evidence="6">
    <location>
        <begin position="45"/>
        <end position="66"/>
    </location>
</feature>
<keyword evidence="2" id="KW-1003">Cell membrane</keyword>
<dbReference type="STRING" id="658167.SAMN04488135_11139"/>
<accession>A0A1M5YXD8</accession>
<feature type="transmembrane region" description="Helical" evidence="6">
    <location>
        <begin position="368"/>
        <end position="385"/>
    </location>
</feature>
<dbReference type="RefSeq" id="WP_073105776.1">
    <property type="nucleotide sequence ID" value="NZ_FQXE01000011.1"/>
</dbReference>
<feature type="transmembrane region" description="Helical" evidence="6">
    <location>
        <begin position="12"/>
        <end position="33"/>
    </location>
</feature>
<dbReference type="AlphaFoldDB" id="A0A1M5YXD8"/>
<feature type="transmembrane region" description="Helical" evidence="6">
    <location>
        <begin position="297"/>
        <end position="319"/>
    </location>
</feature>
<reference evidence="7 8" key="1">
    <citation type="submission" date="2016-11" db="EMBL/GenBank/DDBJ databases">
        <authorList>
            <person name="Jaros S."/>
            <person name="Januszkiewicz K."/>
            <person name="Wedrychowicz H."/>
        </authorList>
    </citation>
    <scope>NUCLEOTIDE SEQUENCE [LARGE SCALE GENOMIC DNA]</scope>
    <source>
        <strain evidence="7 8">CGMCC 1.10190</strain>
    </source>
</reference>
<evidence type="ECO:0000256" key="2">
    <source>
        <dbReference type="ARBA" id="ARBA00022475"/>
    </source>
</evidence>
<dbReference type="Proteomes" id="UP000184226">
    <property type="component" value="Unassembled WGS sequence"/>
</dbReference>
<feature type="transmembrane region" description="Helical" evidence="6">
    <location>
        <begin position="120"/>
        <end position="140"/>
    </location>
</feature>
<dbReference type="GO" id="GO:0005886">
    <property type="term" value="C:plasma membrane"/>
    <property type="evidence" value="ECO:0007669"/>
    <property type="project" value="UniProtKB-SubCell"/>
</dbReference>
<evidence type="ECO:0000313" key="8">
    <source>
        <dbReference type="Proteomes" id="UP000184226"/>
    </source>
</evidence>
<dbReference type="InterPro" id="IPR050833">
    <property type="entry name" value="Poly_Biosynth_Transport"/>
</dbReference>
<evidence type="ECO:0000256" key="6">
    <source>
        <dbReference type="SAM" id="Phobius"/>
    </source>
</evidence>
<name>A0A1M5YXD8_9BURK</name>
<evidence type="ECO:0000256" key="3">
    <source>
        <dbReference type="ARBA" id="ARBA00022692"/>
    </source>
</evidence>
<evidence type="ECO:0000313" key="7">
    <source>
        <dbReference type="EMBL" id="SHI16677.1"/>
    </source>
</evidence>
<dbReference type="Pfam" id="PF13440">
    <property type="entry name" value="Polysacc_synt_3"/>
    <property type="match status" value="1"/>
</dbReference>
<keyword evidence="8" id="KW-1185">Reference proteome</keyword>
<dbReference type="EMBL" id="FQXE01000011">
    <property type="protein sequence ID" value="SHI16677.1"/>
    <property type="molecule type" value="Genomic_DNA"/>
</dbReference>
<feature type="transmembrane region" description="Helical" evidence="6">
    <location>
        <begin position="339"/>
        <end position="361"/>
    </location>
</feature>
<feature type="transmembrane region" description="Helical" evidence="6">
    <location>
        <begin position="78"/>
        <end position="100"/>
    </location>
</feature>
<sequence>MHKKFSLKGEFVKNVITLMTGTIAAQVFTVAVSPLLTRIYTPADFGVLALFTAINAVLSIIAAARYETAIMLPRDDGDALNIVMLSASITLCFSALMQGAIFLFEDEIISMANTPLVGRWIYMLPLSVALTSGTQIMIYWNNRGKKFRQLATSRAIHGVGTGVTQCALGYGPGTSLGLIGGHVTGHLLGLASLIKGNLSSIAASRPSVTRERIKENARKYKRFPLFSLWGSLFDSSASQVPLFVIASFFSASITGLFGFTVKVLSLPLFLISSAISEVLYQKITQLDNTNPSSLRRYIIGIFMLLSCITVPFCLIFMTYGVEIFSFVFGKNWALAGEFAGPLSIAAGVRFMVSPLSVVLYLNHNVKKGVGWQVTYFCTLTAVLLLCSQQKINIFLDAFVAHEVVLFAIYFAVIVKATKYRHGQDADHTQIPLVSEAGAMGNASVK</sequence>
<keyword evidence="5 6" id="KW-0472">Membrane</keyword>
<organism evidence="7 8">
    <name type="scientific">Pollutimonas bauzanensis</name>
    <dbReference type="NCBI Taxonomy" id="658167"/>
    <lineage>
        <taxon>Bacteria</taxon>
        <taxon>Pseudomonadati</taxon>
        <taxon>Pseudomonadota</taxon>
        <taxon>Betaproteobacteria</taxon>
        <taxon>Burkholderiales</taxon>
        <taxon>Alcaligenaceae</taxon>
        <taxon>Pollutimonas</taxon>
    </lineage>
</organism>